<evidence type="ECO:0000313" key="2">
    <source>
        <dbReference type="EMBL" id="CAG8744071.1"/>
    </source>
</evidence>
<accession>A0A9N9IQ89</accession>
<proteinExistence type="predicted"/>
<evidence type="ECO:0000313" key="3">
    <source>
        <dbReference type="Proteomes" id="UP000789508"/>
    </source>
</evidence>
<feature type="region of interest" description="Disordered" evidence="1">
    <location>
        <begin position="1"/>
        <end position="51"/>
    </location>
</feature>
<feature type="non-terminal residue" evidence="2">
    <location>
        <position position="51"/>
    </location>
</feature>
<feature type="compositionally biased region" description="Basic and acidic residues" evidence="1">
    <location>
        <begin position="20"/>
        <end position="38"/>
    </location>
</feature>
<protein>
    <submittedName>
        <fullName evidence="2">4618_t:CDS:1</fullName>
    </submittedName>
</protein>
<dbReference type="AlphaFoldDB" id="A0A9N9IQ89"/>
<evidence type="ECO:0000256" key="1">
    <source>
        <dbReference type="SAM" id="MobiDB-lite"/>
    </source>
</evidence>
<feature type="non-terminal residue" evidence="2">
    <location>
        <position position="1"/>
    </location>
</feature>
<dbReference type="Proteomes" id="UP000789508">
    <property type="component" value="Unassembled WGS sequence"/>
</dbReference>
<keyword evidence="3" id="KW-1185">Reference proteome</keyword>
<reference evidence="2" key="1">
    <citation type="submission" date="2021-06" db="EMBL/GenBank/DDBJ databases">
        <authorList>
            <person name="Kallberg Y."/>
            <person name="Tangrot J."/>
            <person name="Rosling A."/>
        </authorList>
    </citation>
    <scope>NUCLEOTIDE SEQUENCE</scope>
    <source>
        <strain evidence="2">FL130A</strain>
    </source>
</reference>
<name>A0A9N9IQ89_9GLOM</name>
<comment type="caution">
    <text evidence="2">The sequence shown here is derived from an EMBL/GenBank/DDBJ whole genome shotgun (WGS) entry which is preliminary data.</text>
</comment>
<dbReference type="EMBL" id="CAJVPS010036833">
    <property type="protein sequence ID" value="CAG8744071.1"/>
    <property type="molecule type" value="Genomic_DNA"/>
</dbReference>
<organism evidence="2 3">
    <name type="scientific">Ambispora leptoticha</name>
    <dbReference type="NCBI Taxonomy" id="144679"/>
    <lineage>
        <taxon>Eukaryota</taxon>
        <taxon>Fungi</taxon>
        <taxon>Fungi incertae sedis</taxon>
        <taxon>Mucoromycota</taxon>
        <taxon>Glomeromycotina</taxon>
        <taxon>Glomeromycetes</taxon>
        <taxon>Archaeosporales</taxon>
        <taxon>Ambisporaceae</taxon>
        <taxon>Ambispora</taxon>
    </lineage>
</organism>
<sequence length="51" mass="5884">NKLKHDSKFCVSSSEDEANTEERDKSEGSDSDKIEKEPIRKRKNNSKDSEK</sequence>
<gene>
    <name evidence="2" type="ORF">ALEPTO_LOCUS13067</name>
</gene>